<feature type="transmembrane region" description="Helical" evidence="2">
    <location>
        <begin position="613"/>
        <end position="630"/>
    </location>
</feature>
<comment type="caution">
    <text evidence="3">The sequence shown here is derived from an EMBL/GenBank/DDBJ whole genome shotgun (WGS) entry which is preliminary data.</text>
</comment>
<keyword evidence="2" id="KW-0812">Transmembrane</keyword>
<feature type="region of interest" description="Disordered" evidence="1">
    <location>
        <begin position="647"/>
        <end position="740"/>
    </location>
</feature>
<feature type="compositionally biased region" description="Acidic residues" evidence="1">
    <location>
        <begin position="106"/>
        <end position="115"/>
    </location>
</feature>
<feature type="transmembrane region" description="Helical" evidence="2">
    <location>
        <begin position="579"/>
        <end position="601"/>
    </location>
</feature>
<keyword evidence="2" id="KW-0472">Membrane</keyword>
<dbReference type="EMBL" id="JBHSDK010000028">
    <property type="protein sequence ID" value="MFC4337068.1"/>
    <property type="molecule type" value="Genomic_DNA"/>
</dbReference>
<feature type="transmembrane region" description="Helical" evidence="2">
    <location>
        <begin position="299"/>
        <end position="317"/>
    </location>
</feature>
<keyword evidence="4" id="KW-1185">Reference proteome</keyword>
<accession>A0ABV8U350</accession>
<sequence length="740" mass="80105">MSGSESVDGPDASPGSSAATTISDDQGRTFQSSPVADNEQYSPFFGGSESSEFLLVANEDTLDPGDFQSPSTEPSGEETTSDKNGTNAEPGRPKDNEVNAQQSPDPADDQTDEPGGDQSPPPGANQDETPDEDGEDNADQDEDGPGTQQAAGDQCTDWQWHNEWWDCLESLPDAPEVECAEPPKASSPESGMAGWFAEPTKDSDKNEALGMYTKYGYAGYQLPMYGSKAPSVAGTCVDILTLPNGADAANSMANLQFNLATATTGASNSMRQYAWEPGTMWGWSNEFLENGTTAVYERVFSVFGAVTLAIVGVYLLWRSRQAEMSTAVTTTAWAALIMVLVIAVAKWPTEAAGWADKGLTTGLNVSTGMLPDEQAEGCLNGANYSDEEYEERKENNPHRCIDTRSGAIKASDMVVDKVLYENWLRSMVGQGSEYDPTDEEDEDGNPVVQNANTAYKYGPALYWAQAMTWTEQRQAEDDPSFREEILQEKQTAWRNLAAQIQKEDPEAYSALIGERAWERTGTAFLALLTAVFFSLFDLTSSFLIILGFMVVRFAVIALPIIGTIALLKPAGGPFKRLVNIVLASIINVMVFAVAAVVYLYAASLILQANLPSWLQIVLIALVGLAAWMLLRPFRRLASMQGAQGAKDTLLGRSEDRDNAARRQARDTEDINDNVSKMREQNERRPETRTFGGQNSGQAGESGRTGVDQSSAVRDSRPTGFQAPGQSSSAARNDVYRPSGG</sequence>
<dbReference type="Proteomes" id="UP001595823">
    <property type="component" value="Unassembled WGS sequence"/>
</dbReference>
<feature type="compositionally biased region" description="Polar residues" evidence="1">
    <location>
        <begin position="68"/>
        <end position="87"/>
    </location>
</feature>
<feature type="compositionally biased region" description="Polar residues" evidence="1">
    <location>
        <begin position="14"/>
        <end position="41"/>
    </location>
</feature>
<feature type="compositionally biased region" description="Low complexity" evidence="1">
    <location>
        <begin position="44"/>
        <end position="55"/>
    </location>
</feature>
<evidence type="ECO:0000256" key="1">
    <source>
        <dbReference type="SAM" id="MobiDB-lite"/>
    </source>
</evidence>
<name>A0ABV8U350_9ACTN</name>
<feature type="transmembrane region" description="Helical" evidence="2">
    <location>
        <begin position="542"/>
        <end position="567"/>
    </location>
</feature>
<feature type="region of interest" description="Disordered" evidence="1">
    <location>
        <begin position="1"/>
        <end position="153"/>
    </location>
</feature>
<feature type="region of interest" description="Disordered" evidence="1">
    <location>
        <begin position="177"/>
        <end position="201"/>
    </location>
</feature>
<gene>
    <name evidence="3" type="ORF">ACFPET_17835</name>
</gene>
<reference evidence="4" key="1">
    <citation type="journal article" date="2019" name="Int. J. Syst. Evol. Microbiol.">
        <title>The Global Catalogue of Microorganisms (GCM) 10K type strain sequencing project: providing services to taxonomists for standard genome sequencing and annotation.</title>
        <authorList>
            <consortium name="The Broad Institute Genomics Platform"/>
            <consortium name="The Broad Institute Genome Sequencing Center for Infectious Disease"/>
            <person name="Wu L."/>
            <person name="Ma J."/>
        </authorList>
    </citation>
    <scope>NUCLEOTIDE SEQUENCE [LARGE SCALE GENOMIC DNA]</scope>
    <source>
        <strain evidence="4">IBRC-M 10908</strain>
    </source>
</reference>
<feature type="compositionally biased region" description="Acidic residues" evidence="1">
    <location>
        <begin position="128"/>
        <end position="144"/>
    </location>
</feature>
<feature type="transmembrane region" description="Helical" evidence="2">
    <location>
        <begin position="516"/>
        <end position="536"/>
    </location>
</feature>
<evidence type="ECO:0000313" key="4">
    <source>
        <dbReference type="Proteomes" id="UP001595823"/>
    </source>
</evidence>
<proteinExistence type="predicted"/>
<feature type="compositionally biased region" description="Basic and acidic residues" evidence="1">
    <location>
        <begin position="675"/>
        <end position="687"/>
    </location>
</feature>
<evidence type="ECO:0000313" key="3">
    <source>
        <dbReference type="EMBL" id="MFC4337068.1"/>
    </source>
</evidence>
<feature type="compositionally biased region" description="Basic and acidic residues" evidence="1">
    <location>
        <begin position="652"/>
        <end position="668"/>
    </location>
</feature>
<evidence type="ECO:0008006" key="5">
    <source>
        <dbReference type="Google" id="ProtNLM"/>
    </source>
</evidence>
<dbReference type="RefSeq" id="WP_380623643.1">
    <property type="nucleotide sequence ID" value="NZ_JBHSDK010000028.1"/>
</dbReference>
<keyword evidence="2" id="KW-1133">Transmembrane helix</keyword>
<evidence type="ECO:0000256" key="2">
    <source>
        <dbReference type="SAM" id="Phobius"/>
    </source>
</evidence>
<protein>
    <recommendedName>
        <fullName evidence="5">MFS transporter</fullName>
    </recommendedName>
</protein>
<organism evidence="3 4">
    <name type="scientific">Salininema proteolyticum</name>
    <dbReference type="NCBI Taxonomy" id="1607685"/>
    <lineage>
        <taxon>Bacteria</taxon>
        <taxon>Bacillati</taxon>
        <taxon>Actinomycetota</taxon>
        <taxon>Actinomycetes</taxon>
        <taxon>Glycomycetales</taxon>
        <taxon>Glycomycetaceae</taxon>
        <taxon>Salininema</taxon>
    </lineage>
</organism>